<evidence type="ECO:0008006" key="5">
    <source>
        <dbReference type="Google" id="ProtNLM"/>
    </source>
</evidence>
<evidence type="ECO:0000313" key="3">
    <source>
        <dbReference type="EMBL" id="KAK6331634.1"/>
    </source>
</evidence>
<evidence type="ECO:0000256" key="1">
    <source>
        <dbReference type="SAM" id="MobiDB-lite"/>
    </source>
</evidence>
<feature type="region of interest" description="Disordered" evidence="1">
    <location>
        <begin position="202"/>
        <end position="242"/>
    </location>
</feature>
<proteinExistence type="predicted"/>
<feature type="transmembrane region" description="Helical" evidence="2">
    <location>
        <begin position="158"/>
        <end position="184"/>
    </location>
</feature>
<feature type="transmembrane region" description="Helical" evidence="2">
    <location>
        <begin position="83"/>
        <end position="103"/>
    </location>
</feature>
<keyword evidence="2" id="KW-0472">Membrane</keyword>
<keyword evidence="4" id="KW-1185">Reference proteome</keyword>
<organism evidence="3 4">
    <name type="scientific">Orbilia javanica</name>
    <dbReference type="NCBI Taxonomy" id="47235"/>
    <lineage>
        <taxon>Eukaryota</taxon>
        <taxon>Fungi</taxon>
        <taxon>Dikarya</taxon>
        <taxon>Ascomycota</taxon>
        <taxon>Pezizomycotina</taxon>
        <taxon>Orbiliomycetes</taxon>
        <taxon>Orbiliales</taxon>
        <taxon>Orbiliaceae</taxon>
        <taxon>Orbilia</taxon>
    </lineage>
</organism>
<accession>A0AAN8RB82</accession>
<sequence length="242" mass="27549">MGLYTSRRIIAMENQQVQDSHVAEQQQEDDTPIFHQSKLKRVLLGIGLVLQACVTTVSIAWVIVDDHWYNSGGFTSELLRFLALLYTGIFLWNSTTWFLCIYYNKCLPRNKRFIVFELIRLIPLLLSSAAFLAIIVPEGIASLIHALDEYYGHPLLEFALRVLLLTAIFGPAIFSLVWMFIYFIKERKDEIIKIFKIGKKKGDDDEEAVSDGQDGLELGTTRAPSEQDGQEAPLLIDHDQIV</sequence>
<protein>
    <recommendedName>
        <fullName evidence="5">Transmembrane protein</fullName>
    </recommendedName>
</protein>
<keyword evidence="2" id="KW-0812">Transmembrane</keyword>
<keyword evidence="2" id="KW-1133">Transmembrane helix</keyword>
<feature type="transmembrane region" description="Helical" evidence="2">
    <location>
        <begin position="42"/>
        <end position="63"/>
    </location>
</feature>
<name>A0AAN8RB82_9PEZI</name>
<reference evidence="3 4" key="1">
    <citation type="submission" date="2019-10" db="EMBL/GenBank/DDBJ databases">
        <authorList>
            <person name="Palmer J.M."/>
        </authorList>
    </citation>
    <scope>NUCLEOTIDE SEQUENCE [LARGE SCALE GENOMIC DNA]</scope>
    <source>
        <strain evidence="3 4">TWF718</strain>
    </source>
</reference>
<dbReference type="AlphaFoldDB" id="A0AAN8RB82"/>
<dbReference type="EMBL" id="JAVHNR010000010">
    <property type="protein sequence ID" value="KAK6331634.1"/>
    <property type="molecule type" value="Genomic_DNA"/>
</dbReference>
<gene>
    <name evidence="3" type="ORF">TWF718_002183</name>
</gene>
<evidence type="ECO:0000313" key="4">
    <source>
        <dbReference type="Proteomes" id="UP001313282"/>
    </source>
</evidence>
<feature type="transmembrane region" description="Helical" evidence="2">
    <location>
        <begin position="124"/>
        <end position="146"/>
    </location>
</feature>
<comment type="caution">
    <text evidence="3">The sequence shown here is derived from an EMBL/GenBank/DDBJ whole genome shotgun (WGS) entry which is preliminary data.</text>
</comment>
<dbReference type="Proteomes" id="UP001313282">
    <property type="component" value="Unassembled WGS sequence"/>
</dbReference>
<evidence type="ECO:0000256" key="2">
    <source>
        <dbReference type="SAM" id="Phobius"/>
    </source>
</evidence>